<dbReference type="eggNOG" id="COG3738">
    <property type="taxonomic scope" value="Bacteria"/>
</dbReference>
<dbReference type="STRING" id="1280954.HPO_12613"/>
<feature type="chain" id="PRO_5001619657" description="DUF1287 domain-containing protein" evidence="1">
    <location>
        <begin position="28"/>
        <end position="206"/>
    </location>
</feature>
<evidence type="ECO:0008006" key="4">
    <source>
        <dbReference type="Google" id="ProtNLM"/>
    </source>
</evidence>
<proteinExistence type="predicted"/>
<evidence type="ECO:0000313" key="2">
    <source>
        <dbReference type="EMBL" id="KCZ97907.1"/>
    </source>
</evidence>
<dbReference type="PIRSF" id="PIRSF011444">
    <property type="entry name" value="DUF1287"/>
    <property type="match status" value="1"/>
</dbReference>
<organism evidence="2 3">
    <name type="scientific">Hyphomonas polymorpha PS728</name>
    <dbReference type="NCBI Taxonomy" id="1280954"/>
    <lineage>
        <taxon>Bacteria</taxon>
        <taxon>Pseudomonadati</taxon>
        <taxon>Pseudomonadota</taxon>
        <taxon>Alphaproteobacteria</taxon>
        <taxon>Hyphomonadales</taxon>
        <taxon>Hyphomonadaceae</taxon>
        <taxon>Hyphomonas</taxon>
    </lineage>
</organism>
<keyword evidence="1" id="KW-0732">Signal</keyword>
<dbReference type="AlphaFoldDB" id="A0A062VCD6"/>
<feature type="signal peptide" evidence="1">
    <location>
        <begin position="1"/>
        <end position="27"/>
    </location>
</feature>
<dbReference type="EMBL" id="ARYM01000014">
    <property type="protein sequence ID" value="KCZ97907.1"/>
    <property type="molecule type" value="Genomic_DNA"/>
</dbReference>
<evidence type="ECO:0000256" key="1">
    <source>
        <dbReference type="SAM" id="SignalP"/>
    </source>
</evidence>
<dbReference type="PATRIC" id="fig|1280954.3.peg.2553"/>
<evidence type="ECO:0000313" key="3">
    <source>
        <dbReference type="Proteomes" id="UP000027100"/>
    </source>
</evidence>
<protein>
    <recommendedName>
        <fullName evidence="4">DUF1287 domain-containing protein</fullName>
    </recommendedName>
</protein>
<sequence length="206" mass="23389">MIRIMITRRALLATGLALPLLPAAGFAEPARDWTDKLLRAARTQIGVTTGYDPAYVTLDYPGGDVPRKTGVCTDVVIRAYRDAFDMDLQQLVHVDMKANFSSYPRTWGLARADRNIDHRRVPNLERYFTRQGLKREAPGRREDWQAGDLVTMRLGGRLPHIAIFSGYDPLTDRALYIHNIGGGTREEEIRTDYDSPMRFRFPPPEA</sequence>
<accession>A0A062VCD6</accession>
<name>A0A062VCD6_9PROT</name>
<reference evidence="2 3" key="1">
    <citation type="journal article" date="2014" name="Antonie Van Leeuwenhoek">
        <title>Hyphomonas beringensis sp. nov. and Hyphomonas chukchiensis sp. nov., isolated from surface seawater of the Bering Sea and Chukchi Sea.</title>
        <authorList>
            <person name="Li C."/>
            <person name="Lai Q."/>
            <person name="Li G."/>
            <person name="Dong C."/>
            <person name="Wang J."/>
            <person name="Liao Y."/>
            <person name="Shao Z."/>
        </authorList>
    </citation>
    <scope>NUCLEOTIDE SEQUENCE [LARGE SCALE GENOMIC DNA]</scope>
    <source>
        <strain evidence="2 3">PS728</strain>
    </source>
</reference>
<dbReference type="InterPro" id="IPR009706">
    <property type="entry name" value="DUF1287"/>
</dbReference>
<dbReference type="Proteomes" id="UP000027100">
    <property type="component" value="Unassembled WGS sequence"/>
</dbReference>
<gene>
    <name evidence="2" type="ORF">HPO_12613</name>
</gene>
<keyword evidence="3" id="KW-1185">Reference proteome</keyword>
<comment type="caution">
    <text evidence="2">The sequence shown here is derived from an EMBL/GenBank/DDBJ whole genome shotgun (WGS) entry which is preliminary data.</text>
</comment>
<dbReference type="Pfam" id="PF06940">
    <property type="entry name" value="DUF1287"/>
    <property type="match status" value="1"/>
</dbReference>